<evidence type="ECO:0000313" key="2">
    <source>
        <dbReference type="Proteomes" id="UP001055072"/>
    </source>
</evidence>
<name>A0ACB8TYG5_9APHY</name>
<reference evidence="1" key="1">
    <citation type="journal article" date="2021" name="Environ. Microbiol.">
        <title>Gene family expansions and transcriptome signatures uncover fungal adaptations to wood decay.</title>
        <authorList>
            <person name="Hage H."/>
            <person name="Miyauchi S."/>
            <person name="Viragh M."/>
            <person name="Drula E."/>
            <person name="Min B."/>
            <person name="Chaduli D."/>
            <person name="Navarro D."/>
            <person name="Favel A."/>
            <person name="Norest M."/>
            <person name="Lesage-Meessen L."/>
            <person name="Balint B."/>
            <person name="Merenyi Z."/>
            <person name="de Eugenio L."/>
            <person name="Morin E."/>
            <person name="Martinez A.T."/>
            <person name="Baldrian P."/>
            <person name="Stursova M."/>
            <person name="Martinez M.J."/>
            <person name="Novotny C."/>
            <person name="Magnuson J.K."/>
            <person name="Spatafora J.W."/>
            <person name="Maurice S."/>
            <person name="Pangilinan J."/>
            <person name="Andreopoulos W."/>
            <person name="LaButti K."/>
            <person name="Hundley H."/>
            <person name="Na H."/>
            <person name="Kuo A."/>
            <person name="Barry K."/>
            <person name="Lipzen A."/>
            <person name="Henrissat B."/>
            <person name="Riley R."/>
            <person name="Ahrendt S."/>
            <person name="Nagy L.G."/>
            <person name="Grigoriev I.V."/>
            <person name="Martin F."/>
            <person name="Rosso M.N."/>
        </authorList>
    </citation>
    <scope>NUCLEOTIDE SEQUENCE</scope>
    <source>
        <strain evidence="1">CBS 384.51</strain>
    </source>
</reference>
<dbReference type="EMBL" id="MU274920">
    <property type="protein sequence ID" value="KAI0087031.1"/>
    <property type="molecule type" value="Genomic_DNA"/>
</dbReference>
<gene>
    <name evidence="1" type="ORF">BDY19DRAFT_323691</name>
</gene>
<keyword evidence="2" id="KW-1185">Reference proteome</keyword>
<proteinExistence type="predicted"/>
<evidence type="ECO:0000313" key="1">
    <source>
        <dbReference type="EMBL" id="KAI0087031.1"/>
    </source>
</evidence>
<sequence length="167" mass="18651">MYEVTSRPPLSDLMGLRLSFDLSSGAKIAKFCRYVLESPSYIFGYTTTSRIVFEGGGVGRIARCNIAGVLRISTISWGAIESPATTTMHEHFLQKISTSSRRCTGDGRRPRQQGALLSSVRWPANVCFPAFSVHPQASRTLFCTLAIHRKAIFRITYFGTALFRRYT</sequence>
<organism evidence="1 2">
    <name type="scientific">Irpex rosettiformis</name>
    <dbReference type="NCBI Taxonomy" id="378272"/>
    <lineage>
        <taxon>Eukaryota</taxon>
        <taxon>Fungi</taxon>
        <taxon>Dikarya</taxon>
        <taxon>Basidiomycota</taxon>
        <taxon>Agaricomycotina</taxon>
        <taxon>Agaricomycetes</taxon>
        <taxon>Polyporales</taxon>
        <taxon>Irpicaceae</taxon>
        <taxon>Irpex</taxon>
    </lineage>
</organism>
<dbReference type="Proteomes" id="UP001055072">
    <property type="component" value="Unassembled WGS sequence"/>
</dbReference>
<comment type="caution">
    <text evidence="1">The sequence shown here is derived from an EMBL/GenBank/DDBJ whole genome shotgun (WGS) entry which is preliminary data.</text>
</comment>
<protein>
    <submittedName>
        <fullName evidence="1">Uncharacterized protein</fullName>
    </submittedName>
</protein>
<accession>A0ACB8TYG5</accession>